<feature type="signal peptide" evidence="2">
    <location>
        <begin position="1"/>
        <end position="23"/>
    </location>
</feature>
<dbReference type="EMBL" id="VUNH01000011">
    <property type="protein sequence ID" value="MST56392.1"/>
    <property type="molecule type" value="Genomic_DNA"/>
</dbReference>
<dbReference type="Pfam" id="PF03480">
    <property type="entry name" value="DctP"/>
    <property type="match status" value="1"/>
</dbReference>
<sequence length="324" mass="36006">MRSKCNYCIAVLVLAVLCGSACAAPKALRLAHVVNEQDSFHVCALKIKEVVEAESGGELTVDIFPNAKLGDERTLLENVRMGVIDMAIITGGPIINFMPEFGIFDLPFLFRDEAHAYSVLDGELGQGILDRMDKMGWKGLAYGERGFRDLTNSKRPVVKPSDMAGLKIRLMENPIYVETFRALGANAVPMSWPETLTALQQGTIDGQENPLNVIVAFKLYDSQKYMTLTHHTYSPNVVMMSHRAWKGLKPDHQELILKAARAGAKANRDVDIQKAAEWLEFLKAQGMIVSQPDGEAFREAVKPLYEKYMEKFGAETVQAILDVK</sequence>
<dbReference type="InterPro" id="IPR018389">
    <property type="entry name" value="DctP_fam"/>
</dbReference>
<dbReference type="Proteomes" id="UP000473699">
    <property type="component" value="Unassembled WGS sequence"/>
</dbReference>
<keyword evidence="1 2" id="KW-0732">Signal</keyword>
<dbReference type="AlphaFoldDB" id="A0A6L5YFJ3"/>
<reference evidence="3 4" key="1">
    <citation type="submission" date="2019-08" db="EMBL/GenBank/DDBJ databases">
        <title>In-depth cultivation of the pig gut microbiome towards novel bacterial diversity and tailored functional studies.</title>
        <authorList>
            <person name="Wylensek D."/>
            <person name="Hitch T.C.A."/>
            <person name="Clavel T."/>
        </authorList>
    </citation>
    <scope>NUCLEOTIDE SEQUENCE [LARGE SCALE GENOMIC DNA]</scope>
    <source>
        <strain evidence="3 4">SM-530-WT-4B</strain>
    </source>
</reference>
<evidence type="ECO:0000256" key="2">
    <source>
        <dbReference type="SAM" id="SignalP"/>
    </source>
</evidence>
<evidence type="ECO:0000313" key="4">
    <source>
        <dbReference type="Proteomes" id="UP000473699"/>
    </source>
</evidence>
<evidence type="ECO:0000256" key="1">
    <source>
        <dbReference type="ARBA" id="ARBA00022729"/>
    </source>
</evidence>
<dbReference type="NCBIfam" id="TIGR00787">
    <property type="entry name" value="dctP"/>
    <property type="match status" value="1"/>
</dbReference>
<dbReference type="PANTHER" id="PTHR33376">
    <property type="match status" value="1"/>
</dbReference>
<dbReference type="InterPro" id="IPR004682">
    <property type="entry name" value="TRAP_DctP"/>
</dbReference>
<dbReference type="CDD" id="cd13675">
    <property type="entry name" value="PBP2_TRAP_SBP_like_5"/>
    <property type="match status" value="1"/>
</dbReference>
<accession>A0A6L5YFJ3</accession>
<proteinExistence type="predicted"/>
<evidence type="ECO:0000313" key="3">
    <source>
        <dbReference type="EMBL" id="MST56392.1"/>
    </source>
</evidence>
<keyword evidence="4" id="KW-1185">Reference proteome</keyword>
<feature type="chain" id="PRO_5026706199" evidence="2">
    <location>
        <begin position="24"/>
        <end position="324"/>
    </location>
</feature>
<protein>
    <submittedName>
        <fullName evidence="3">DctP family TRAP transporter solute-binding subunit</fullName>
    </submittedName>
</protein>
<organism evidence="3 4">
    <name type="scientific">Pyramidobacter porci</name>
    <dbReference type="NCBI Taxonomy" id="2605789"/>
    <lineage>
        <taxon>Bacteria</taxon>
        <taxon>Thermotogati</taxon>
        <taxon>Synergistota</taxon>
        <taxon>Synergistia</taxon>
        <taxon>Synergistales</taxon>
        <taxon>Dethiosulfovibrionaceae</taxon>
        <taxon>Pyramidobacter</taxon>
    </lineage>
</organism>
<dbReference type="GO" id="GO:0055085">
    <property type="term" value="P:transmembrane transport"/>
    <property type="evidence" value="ECO:0007669"/>
    <property type="project" value="InterPro"/>
</dbReference>
<gene>
    <name evidence="3" type="ORF">FYJ74_10150</name>
</gene>
<dbReference type="PANTHER" id="PTHR33376:SF18">
    <property type="entry name" value="2,3-DIKETO-L-GULONATE-BINDING PERIPLASMIC PROTEIN YIAO"/>
    <property type="match status" value="1"/>
</dbReference>
<dbReference type="GO" id="GO:0030288">
    <property type="term" value="C:outer membrane-bounded periplasmic space"/>
    <property type="evidence" value="ECO:0007669"/>
    <property type="project" value="InterPro"/>
</dbReference>
<dbReference type="GO" id="GO:0030246">
    <property type="term" value="F:carbohydrate binding"/>
    <property type="evidence" value="ECO:0007669"/>
    <property type="project" value="TreeGrafter"/>
</dbReference>
<dbReference type="InterPro" id="IPR038404">
    <property type="entry name" value="TRAP_DctP_sf"/>
</dbReference>
<dbReference type="RefSeq" id="WP_154529470.1">
    <property type="nucleotide sequence ID" value="NZ_VUNH01000011.1"/>
</dbReference>
<dbReference type="Gene3D" id="3.40.190.170">
    <property type="entry name" value="Bacterial extracellular solute-binding protein, family 7"/>
    <property type="match status" value="1"/>
</dbReference>
<dbReference type="NCBIfam" id="NF037995">
    <property type="entry name" value="TRAP_S1"/>
    <property type="match status" value="1"/>
</dbReference>
<name>A0A6L5YFJ3_9BACT</name>
<comment type="caution">
    <text evidence="3">The sequence shown here is derived from an EMBL/GenBank/DDBJ whole genome shotgun (WGS) entry which is preliminary data.</text>
</comment>
<dbReference type="PIRSF" id="PIRSF006470">
    <property type="entry name" value="DctB"/>
    <property type="match status" value="1"/>
</dbReference>